<keyword evidence="10" id="KW-0812">Transmembrane</keyword>
<dbReference type="AlphaFoldDB" id="A0A423VXJ3"/>
<evidence type="ECO:0000256" key="10">
    <source>
        <dbReference type="SAM" id="Phobius"/>
    </source>
</evidence>
<protein>
    <recommendedName>
        <fullName evidence="13">Isotrichodermin C-15 hydroxylase</fullName>
    </recommendedName>
</protein>
<keyword evidence="4 8" id="KW-0479">Metal-binding</keyword>
<name>A0A423VXJ3_CYTCH</name>
<dbReference type="Pfam" id="PF00067">
    <property type="entry name" value="p450"/>
    <property type="match status" value="1"/>
</dbReference>
<proteinExistence type="inferred from homology"/>
<keyword evidence="10" id="KW-1133">Transmembrane helix</keyword>
<feature type="binding site" description="axial binding residue" evidence="8">
    <location>
        <position position="458"/>
    </location>
    <ligand>
        <name>heme</name>
        <dbReference type="ChEBI" id="CHEBI:30413"/>
    </ligand>
    <ligandPart>
        <name>Fe</name>
        <dbReference type="ChEBI" id="CHEBI:18248"/>
    </ligandPart>
</feature>
<evidence type="ECO:0000256" key="5">
    <source>
        <dbReference type="ARBA" id="ARBA00023002"/>
    </source>
</evidence>
<dbReference type="STRING" id="252740.A0A423VXJ3"/>
<dbReference type="GO" id="GO:0005506">
    <property type="term" value="F:iron ion binding"/>
    <property type="evidence" value="ECO:0007669"/>
    <property type="project" value="InterPro"/>
</dbReference>
<dbReference type="SUPFAM" id="SSF48264">
    <property type="entry name" value="Cytochrome P450"/>
    <property type="match status" value="1"/>
</dbReference>
<dbReference type="InterPro" id="IPR017972">
    <property type="entry name" value="Cyt_P450_CS"/>
</dbReference>
<evidence type="ECO:0000256" key="1">
    <source>
        <dbReference type="ARBA" id="ARBA00001971"/>
    </source>
</evidence>
<evidence type="ECO:0000256" key="4">
    <source>
        <dbReference type="ARBA" id="ARBA00022723"/>
    </source>
</evidence>
<dbReference type="OrthoDB" id="1470350at2759"/>
<dbReference type="PRINTS" id="PR00463">
    <property type="entry name" value="EP450I"/>
</dbReference>
<evidence type="ECO:0000256" key="7">
    <source>
        <dbReference type="ARBA" id="ARBA00023033"/>
    </source>
</evidence>
<keyword evidence="10" id="KW-0472">Membrane</keyword>
<comment type="similarity">
    <text evidence="2 9">Belongs to the cytochrome P450 family.</text>
</comment>
<dbReference type="InterPro" id="IPR036396">
    <property type="entry name" value="Cyt_P450_sf"/>
</dbReference>
<keyword evidence="3 8" id="KW-0349">Heme</keyword>
<keyword evidence="12" id="KW-1185">Reference proteome</keyword>
<comment type="caution">
    <text evidence="11">The sequence shown here is derived from an EMBL/GenBank/DDBJ whole genome shotgun (WGS) entry which is preliminary data.</text>
</comment>
<organism evidence="11 12">
    <name type="scientific">Cytospora chrysosperma</name>
    <name type="common">Cytospora canker fungus</name>
    <name type="synonym">Sphaeria chrysosperma</name>
    <dbReference type="NCBI Taxonomy" id="252740"/>
    <lineage>
        <taxon>Eukaryota</taxon>
        <taxon>Fungi</taxon>
        <taxon>Dikarya</taxon>
        <taxon>Ascomycota</taxon>
        <taxon>Pezizomycotina</taxon>
        <taxon>Sordariomycetes</taxon>
        <taxon>Sordariomycetidae</taxon>
        <taxon>Diaporthales</taxon>
        <taxon>Cytosporaceae</taxon>
        <taxon>Cytospora</taxon>
    </lineage>
</organism>
<dbReference type="CDD" id="cd11058">
    <property type="entry name" value="CYP60B-like"/>
    <property type="match status" value="1"/>
</dbReference>
<dbReference type="InterPro" id="IPR001128">
    <property type="entry name" value="Cyt_P450"/>
</dbReference>
<keyword evidence="6 8" id="KW-0408">Iron</keyword>
<evidence type="ECO:0000256" key="2">
    <source>
        <dbReference type="ARBA" id="ARBA00010617"/>
    </source>
</evidence>
<keyword evidence="7 9" id="KW-0503">Monooxygenase</keyword>
<sequence length="518" mass="58112">MAPILEEYYEYLTLSRLALAGTVLAIAISICQFIYNVYFHPLACFPGPLLWRGSNIPKIISQVRGTVHYRMLELHEKYGPVVRLAPNELTYTTATALKEIYGNRSGKKPMPPQFSLGTHEKNMFGATSFIWLESQQEHHRHRRILAQGFSDASLKAQEPTIQEHTALLMERFRERAARGEVVDMWAWFNFFTFDVIGDLAFSEPFGCINEGQFHPWITFIFSNLTNMMYAQMVTTMGCLGTFVQAMVPRRVMAQARAHAQTTRDKVDRRLARKEPARPDIVSGILARVDQPGGITRNELYADSQILMMAGSETGATLLAVAVYYLLRNPDRLARLQEEVRGGLAGAGGDGAVSYASVARLPYLLAVINESLRIHPSLPAGINRVVPQGGALIDGRYVAEGTILQVPHWAAFHLADNFADPWDFVPERWLDGGGAGRPARYAGDNRDVFQPFSYGTRNCIGRGLALMETRVCLASLVLNFDMELMADSEDWKDQRVYLLYEKRPLNVRLVEVSSESGKQ</sequence>
<dbReference type="EMBL" id="LJZO01000022">
    <property type="protein sequence ID" value="ROV95805.1"/>
    <property type="molecule type" value="Genomic_DNA"/>
</dbReference>
<dbReference type="PANTHER" id="PTHR24305">
    <property type="entry name" value="CYTOCHROME P450"/>
    <property type="match status" value="1"/>
</dbReference>
<dbReference type="GO" id="GO:0020037">
    <property type="term" value="F:heme binding"/>
    <property type="evidence" value="ECO:0007669"/>
    <property type="project" value="InterPro"/>
</dbReference>
<evidence type="ECO:0000256" key="3">
    <source>
        <dbReference type="ARBA" id="ARBA00022617"/>
    </source>
</evidence>
<dbReference type="GO" id="GO:0004497">
    <property type="term" value="F:monooxygenase activity"/>
    <property type="evidence" value="ECO:0007669"/>
    <property type="project" value="UniProtKB-KW"/>
</dbReference>
<dbReference type="InterPro" id="IPR002401">
    <property type="entry name" value="Cyt_P450_E_grp-I"/>
</dbReference>
<evidence type="ECO:0000256" key="8">
    <source>
        <dbReference type="PIRSR" id="PIRSR602401-1"/>
    </source>
</evidence>
<evidence type="ECO:0000256" key="9">
    <source>
        <dbReference type="RuleBase" id="RU000461"/>
    </source>
</evidence>
<dbReference type="Gene3D" id="1.10.630.10">
    <property type="entry name" value="Cytochrome P450"/>
    <property type="match status" value="1"/>
</dbReference>
<gene>
    <name evidence="11" type="ORF">VSDG_05227</name>
</gene>
<accession>A0A423VXJ3</accession>
<dbReference type="GO" id="GO:0016705">
    <property type="term" value="F:oxidoreductase activity, acting on paired donors, with incorporation or reduction of molecular oxygen"/>
    <property type="evidence" value="ECO:0007669"/>
    <property type="project" value="InterPro"/>
</dbReference>
<evidence type="ECO:0000256" key="6">
    <source>
        <dbReference type="ARBA" id="ARBA00023004"/>
    </source>
</evidence>
<dbReference type="PRINTS" id="PR00385">
    <property type="entry name" value="P450"/>
</dbReference>
<dbReference type="PANTHER" id="PTHR24305:SF230">
    <property type="entry name" value="P450, PUTATIVE (EUROFUNG)-RELATED"/>
    <property type="match status" value="1"/>
</dbReference>
<reference evidence="11 12" key="1">
    <citation type="submission" date="2015-09" db="EMBL/GenBank/DDBJ databases">
        <title>Host preference determinants of Valsa canker pathogens revealed by comparative genomics.</title>
        <authorList>
            <person name="Yin Z."/>
            <person name="Huang L."/>
        </authorList>
    </citation>
    <scope>NUCLEOTIDE SEQUENCE [LARGE SCALE GENOMIC DNA]</scope>
    <source>
        <strain evidence="11 12">YSFL</strain>
    </source>
</reference>
<dbReference type="PROSITE" id="PS00086">
    <property type="entry name" value="CYTOCHROME_P450"/>
    <property type="match status" value="1"/>
</dbReference>
<dbReference type="Proteomes" id="UP000284375">
    <property type="component" value="Unassembled WGS sequence"/>
</dbReference>
<evidence type="ECO:0000313" key="12">
    <source>
        <dbReference type="Proteomes" id="UP000284375"/>
    </source>
</evidence>
<comment type="cofactor">
    <cofactor evidence="1 8">
        <name>heme</name>
        <dbReference type="ChEBI" id="CHEBI:30413"/>
    </cofactor>
</comment>
<evidence type="ECO:0008006" key="13">
    <source>
        <dbReference type="Google" id="ProtNLM"/>
    </source>
</evidence>
<feature type="transmembrane region" description="Helical" evidence="10">
    <location>
        <begin position="12"/>
        <end position="35"/>
    </location>
</feature>
<dbReference type="InterPro" id="IPR050121">
    <property type="entry name" value="Cytochrome_P450_monoxygenase"/>
</dbReference>
<keyword evidence="5 9" id="KW-0560">Oxidoreductase</keyword>
<evidence type="ECO:0000313" key="11">
    <source>
        <dbReference type="EMBL" id="ROV95805.1"/>
    </source>
</evidence>